<evidence type="ECO:0000259" key="2">
    <source>
        <dbReference type="PROSITE" id="PS50914"/>
    </source>
</evidence>
<evidence type="ECO:0000313" key="4">
    <source>
        <dbReference type="Proteomes" id="UP001139408"/>
    </source>
</evidence>
<organism evidence="3 4">
    <name type="scientific">Shewanella algicola</name>
    <dbReference type="NCBI Taxonomy" id="640633"/>
    <lineage>
        <taxon>Bacteria</taxon>
        <taxon>Pseudomonadati</taxon>
        <taxon>Pseudomonadota</taxon>
        <taxon>Gammaproteobacteria</taxon>
        <taxon>Alteromonadales</taxon>
        <taxon>Shewanellaceae</taxon>
        <taxon>Shewanella</taxon>
    </lineage>
</organism>
<dbReference type="PANTHER" id="PTHR34606:SF15">
    <property type="entry name" value="BON DOMAIN-CONTAINING PROTEIN"/>
    <property type="match status" value="1"/>
</dbReference>
<comment type="caution">
    <text evidence="3">The sequence shown here is derived from an EMBL/GenBank/DDBJ whole genome shotgun (WGS) entry which is preliminary data.</text>
</comment>
<accession>A0A9X2CBF2</accession>
<dbReference type="Proteomes" id="UP001139408">
    <property type="component" value="Unassembled WGS sequence"/>
</dbReference>
<dbReference type="Pfam" id="PF04972">
    <property type="entry name" value="BON"/>
    <property type="match status" value="2"/>
</dbReference>
<feature type="chain" id="PRO_5040809285" evidence="1">
    <location>
        <begin position="24"/>
        <end position="185"/>
    </location>
</feature>
<feature type="domain" description="BON" evidence="2">
    <location>
        <begin position="117"/>
        <end position="185"/>
    </location>
</feature>
<proteinExistence type="predicted"/>
<feature type="signal peptide" evidence="1">
    <location>
        <begin position="1"/>
        <end position="23"/>
    </location>
</feature>
<evidence type="ECO:0000313" key="3">
    <source>
        <dbReference type="EMBL" id="MCL1104618.1"/>
    </source>
</evidence>
<dbReference type="Gene3D" id="3.30.1340.30">
    <property type="match status" value="2"/>
</dbReference>
<sequence length="185" mass="19753">MKKTTLSVLTSIVLGSMAFTANAAQDWQDDAKDAWIDGKAETTLLLNTNLNSFDINTDVTDGNVTLTGKVNSSVDKALAAELVKSVDGVNEVNNELTVMKAHHDKDHDSETLADTLTDSKVATVVKTRLLFSTDVSGTDIDVDVENGVVTLDGTVSSDAERDLALTIAKNTDNVKKVVDELRITG</sequence>
<dbReference type="SMART" id="SM00749">
    <property type="entry name" value="BON"/>
    <property type="match status" value="2"/>
</dbReference>
<keyword evidence="4" id="KW-1185">Reference proteome</keyword>
<dbReference type="PANTHER" id="PTHR34606">
    <property type="entry name" value="BON DOMAIN-CONTAINING PROTEIN"/>
    <property type="match status" value="1"/>
</dbReference>
<reference evidence="3" key="1">
    <citation type="submission" date="2022-01" db="EMBL/GenBank/DDBJ databases">
        <title>Whole genome-based taxonomy of the Shewanellaceae.</title>
        <authorList>
            <person name="Martin-Rodriguez A.J."/>
        </authorList>
    </citation>
    <scope>NUCLEOTIDE SEQUENCE</scope>
    <source>
        <strain evidence="3">DSM 23803</strain>
    </source>
</reference>
<gene>
    <name evidence="3" type="ORF">L2749_05015</name>
</gene>
<dbReference type="RefSeq" id="WP_188926751.1">
    <property type="nucleotide sequence ID" value="NZ_BMQI01000054.1"/>
</dbReference>
<feature type="domain" description="BON" evidence="2">
    <location>
        <begin position="32"/>
        <end position="100"/>
    </location>
</feature>
<protein>
    <submittedName>
        <fullName evidence="3">BON domain-containing protein</fullName>
    </submittedName>
</protein>
<evidence type="ECO:0000256" key="1">
    <source>
        <dbReference type="SAM" id="SignalP"/>
    </source>
</evidence>
<dbReference type="InterPro" id="IPR007055">
    <property type="entry name" value="BON_dom"/>
</dbReference>
<dbReference type="EMBL" id="JAKILJ010000008">
    <property type="protein sequence ID" value="MCL1104618.1"/>
    <property type="molecule type" value="Genomic_DNA"/>
</dbReference>
<keyword evidence="1" id="KW-0732">Signal</keyword>
<dbReference type="AlphaFoldDB" id="A0A9X2CBF2"/>
<name>A0A9X2CBF2_9GAMM</name>
<dbReference type="InterPro" id="IPR014004">
    <property type="entry name" value="Transpt-assoc_nodulatn_dom_bac"/>
</dbReference>
<dbReference type="PROSITE" id="PS50914">
    <property type="entry name" value="BON"/>
    <property type="match status" value="2"/>
</dbReference>
<dbReference type="InterPro" id="IPR051686">
    <property type="entry name" value="Lipoprotein_DolP"/>
</dbReference>